<protein>
    <submittedName>
        <fullName evidence="3">Hypothetical_protein</fullName>
    </submittedName>
</protein>
<evidence type="ECO:0000313" key="4">
    <source>
        <dbReference type="Proteomes" id="UP001642409"/>
    </source>
</evidence>
<reference evidence="2" key="1">
    <citation type="submission" date="2023-06" db="EMBL/GenBank/DDBJ databases">
        <authorList>
            <person name="Kurt Z."/>
        </authorList>
    </citation>
    <scope>NUCLEOTIDE SEQUENCE</scope>
</reference>
<gene>
    <name evidence="2" type="ORF">HINF_LOCUS34535</name>
    <name evidence="3" type="ORF">HINF_LOCUS68170</name>
</gene>
<proteinExistence type="predicted"/>
<evidence type="ECO:0000313" key="3">
    <source>
        <dbReference type="EMBL" id="CAL6095896.1"/>
    </source>
</evidence>
<evidence type="ECO:0000256" key="1">
    <source>
        <dbReference type="SAM" id="Coils"/>
    </source>
</evidence>
<name>A0AA86PV54_9EUKA</name>
<dbReference type="AlphaFoldDB" id="A0AA86PV54"/>
<dbReference type="EMBL" id="CATOUU010000767">
    <property type="protein sequence ID" value="CAI9946890.1"/>
    <property type="molecule type" value="Genomic_DNA"/>
</dbReference>
<organism evidence="2">
    <name type="scientific">Hexamita inflata</name>
    <dbReference type="NCBI Taxonomy" id="28002"/>
    <lineage>
        <taxon>Eukaryota</taxon>
        <taxon>Metamonada</taxon>
        <taxon>Diplomonadida</taxon>
        <taxon>Hexamitidae</taxon>
        <taxon>Hexamitinae</taxon>
        <taxon>Hexamita</taxon>
    </lineage>
</organism>
<keyword evidence="4" id="KW-1185">Reference proteome</keyword>
<evidence type="ECO:0000313" key="2">
    <source>
        <dbReference type="EMBL" id="CAI9946890.1"/>
    </source>
</evidence>
<accession>A0AA86PV54</accession>
<dbReference type="EMBL" id="CAXDID020000480">
    <property type="protein sequence ID" value="CAL6095896.1"/>
    <property type="molecule type" value="Genomic_DNA"/>
</dbReference>
<keyword evidence="1" id="KW-0175">Coiled coil</keyword>
<dbReference type="Proteomes" id="UP001642409">
    <property type="component" value="Unassembled WGS sequence"/>
</dbReference>
<sequence>MNALIYNTQVKASTVQELKTKISGSNKYKVYRLQKSSNPTAVLIPQQQTQLTAITYQILMVKSQELQMQYKQCQLYFEQILKELEQLKLTLCHRNHAVQFLEQTQSSLEFLSVELFNQLSSQLKQRLIEQNSQLASKSHSANTYRFEVVNKMLEQEDDIMDKLTQEIEAVENIFNEINKNEIV</sequence>
<comment type="caution">
    <text evidence="2">The sequence shown here is derived from an EMBL/GenBank/DDBJ whole genome shotgun (WGS) entry which is preliminary data.</text>
</comment>
<feature type="coiled-coil region" evidence="1">
    <location>
        <begin position="153"/>
        <end position="180"/>
    </location>
</feature>
<reference evidence="3 4" key="2">
    <citation type="submission" date="2024-07" db="EMBL/GenBank/DDBJ databases">
        <authorList>
            <person name="Akdeniz Z."/>
        </authorList>
    </citation>
    <scope>NUCLEOTIDE SEQUENCE [LARGE SCALE GENOMIC DNA]</scope>
</reference>